<organism evidence="3 4">
    <name type="scientific">Macrophomina phaseolina</name>
    <dbReference type="NCBI Taxonomy" id="35725"/>
    <lineage>
        <taxon>Eukaryota</taxon>
        <taxon>Fungi</taxon>
        <taxon>Dikarya</taxon>
        <taxon>Ascomycota</taxon>
        <taxon>Pezizomycotina</taxon>
        <taxon>Dothideomycetes</taxon>
        <taxon>Dothideomycetes incertae sedis</taxon>
        <taxon>Botryosphaeriales</taxon>
        <taxon>Botryosphaeriaceae</taxon>
        <taxon>Macrophomina</taxon>
    </lineage>
</organism>
<feature type="compositionally biased region" description="Basic and acidic residues" evidence="1">
    <location>
        <begin position="394"/>
        <end position="405"/>
    </location>
</feature>
<feature type="region of interest" description="Disordered" evidence="1">
    <location>
        <begin position="1"/>
        <end position="35"/>
    </location>
</feature>
<gene>
    <name evidence="3" type="ORF">B0J12DRAFT_320033</name>
</gene>
<feature type="compositionally biased region" description="Acidic residues" evidence="1">
    <location>
        <begin position="273"/>
        <end position="291"/>
    </location>
</feature>
<reference evidence="3 4" key="1">
    <citation type="journal article" date="2021" name="Nat. Commun.">
        <title>Genetic determinants of endophytism in the Arabidopsis root mycobiome.</title>
        <authorList>
            <person name="Mesny F."/>
            <person name="Miyauchi S."/>
            <person name="Thiergart T."/>
            <person name="Pickel B."/>
            <person name="Atanasova L."/>
            <person name="Karlsson M."/>
            <person name="Huettel B."/>
            <person name="Barry K.W."/>
            <person name="Haridas S."/>
            <person name="Chen C."/>
            <person name="Bauer D."/>
            <person name="Andreopoulos W."/>
            <person name="Pangilinan J."/>
            <person name="LaButti K."/>
            <person name="Riley R."/>
            <person name="Lipzen A."/>
            <person name="Clum A."/>
            <person name="Drula E."/>
            <person name="Henrissat B."/>
            <person name="Kohler A."/>
            <person name="Grigoriev I.V."/>
            <person name="Martin F.M."/>
            <person name="Hacquard S."/>
        </authorList>
    </citation>
    <scope>NUCLEOTIDE SEQUENCE [LARGE SCALE GENOMIC DNA]</scope>
    <source>
        <strain evidence="3 4">MPI-SDFR-AT-0080</strain>
    </source>
</reference>
<feature type="region of interest" description="Disordered" evidence="1">
    <location>
        <begin position="393"/>
        <end position="452"/>
    </location>
</feature>
<feature type="compositionally biased region" description="Basic residues" evidence="1">
    <location>
        <begin position="25"/>
        <end position="34"/>
    </location>
</feature>
<sequence length="767" mass="85726">MGRIRSRATSAQPAEVSSSSPTKQLPHKRKKKNGYKVVLESVTQKKKKLRLSATFDQNPPPGYTFVGFGDAKLTSQCKEFCRKRGELAYSVSAPPKNNATADPEKISFHVNRLGFYFPNKIVDLATEWLGITISGPRPRSKNGSGFTQGLGRRLKAYVDLSEEDRVRAAMRDLFPRMPEESLEAIVEHAFAEGAKRVGNATNLTLERRVQMAVLAHVRHKHTDYDKLLKEVGYIQARKTVENPCIEKILTWRGENTSEDDDVVEMEDDFREIIVLDDSDDNGGEEDGDESGSESSVEYAPSPHVPVAHLHRSHHPASSAQTSTATRPRSLIEPLPSHRFGHDGLHRRPIHHHTTYQEAESSSAAHRGYVQVLPLERNCDPYVRLVPSEARSFVHRPEAEGRHYPEVRGSGGQQTPSASNGPLIQNSSTHQQFSQNQARSRFPPENTPYSELRSTRVARYAANPPRGNGFLHHYASGRSAVRDGHGSPAIDWAEHDMLPRGEPRPEDVVVPSIEKEESGSANSPINVDSHPYISHQERSLMQMTTMQEHETHQARRRLGPEDDYSRRVPQDAAIALADGPARGPREIHLVREQPVAALVHHGRTQLSRHSTEEVYYDRRPLGRAVDPRTRTPIPSKRRSGDFMAAEPIARDMGPVYSFRRRIDDECMGPGRVLGTIDSTGPSQGSGGPLSAERFVRDSHLGLENVPVSSPTRMRPSRTYDDLSASEVSNRQGLGSGIEYRPVPRAHYYDYRPANGETRTHDDFAGPYR</sequence>
<proteinExistence type="predicted"/>
<dbReference type="PANTHER" id="PTHR38113">
    <property type="match status" value="1"/>
</dbReference>
<feature type="compositionally biased region" description="Polar residues" evidence="1">
    <location>
        <begin position="7"/>
        <end position="23"/>
    </location>
</feature>
<evidence type="ECO:0000313" key="3">
    <source>
        <dbReference type="EMBL" id="KAH7030150.1"/>
    </source>
</evidence>
<dbReference type="PANTHER" id="PTHR38113:SF1">
    <property type="entry name" value="DUF2293 DOMAIN-CONTAINING PROTEIN"/>
    <property type="match status" value="1"/>
</dbReference>
<name>A0ABQ8FW54_9PEZI</name>
<feature type="compositionally biased region" description="Polar residues" evidence="1">
    <location>
        <begin position="412"/>
        <end position="438"/>
    </location>
</feature>
<dbReference type="EMBL" id="JAGTJR010000045">
    <property type="protein sequence ID" value="KAH7030150.1"/>
    <property type="molecule type" value="Genomic_DNA"/>
</dbReference>
<dbReference type="Pfam" id="PF10056">
    <property type="entry name" value="DUF2293"/>
    <property type="match status" value="1"/>
</dbReference>
<feature type="region of interest" description="Disordered" evidence="1">
    <location>
        <begin position="478"/>
        <end position="505"/>
    </location>
</feature>
<dbReference type="Proteomes" id="UP000774617">
    <property type="component" value="Unassembled WGS sequence"/>
</dbReference>
<evidence type="ECO:0000256" key="1">
    <source>
        <dbReference type="SAM" id="MobiDB-lite"/>
    </source>
</evidence>
<evidence type="ECO:0000259" key="2">
    <source>
        <dbReference type="Pfam" id="PF10056"/>
    </source>
</evidence>
<feature type="region of interest" description="Disordered" evidence="1">
    <location>
        <begin position="702"/>
        <end position="722"/>
    </location>
</feature>
<protein>
    <recommendedName>
        <fullName evidence="2">DUF2293 domain-containing protein</fullName>
    </recommendedName>
</protein>
<feature type="compositionally biased region" description="Polar residues" evidence="1">
    <location>
        <begin position="315"/>
        <end position="326"/>
    </location>
</feature>
<accession>A0ABQ8FW54</accession>
<feature type="region of interest" description="Disordered" evidence="1">
    <location>
        <begin position="273"/>
        <end position="346"/>
    </location>
</feature>
<keyword evidence="4" id="KW-1185">Reference proteome</keyword>
<feature type="domain" description="DUF2293" evidence="2">
    <location>
        <begin position="169"/>
        <end position="252"/>
    </location>
</feature>
<evidence type="ECO:0000313" key="4">
    <source>
        <dbReference type="Proteomes" id="UP000774617"/>
    </source>
</evidence>
<dbReference type="InterPro" id="IPR018744">
    <property type="entry name" value="DUF2293"/>
</dbReference>
<comment type="caution">
    <text evidence="3">The sequence shown here is derived from an EMBL/GenBank/DDBJ whole genome shotgun (WGS) entry which is preliminary data.</text>
</comment>
<feature type="compositionally biased region" description="Basic and acidic residues" evidence="1">
    <location>
        <begin position="491"/>
        <end position="505"/>
    </location>
</feature>